<reference evidence="6" key="1">
    <citation type="submission" date="2017-03" db="EMBL/GenBank/DDBJ databases">
        <authorList>
            <person name="Safronova V.I."/>
            <person name="Sazanova A.L."/>
            <person name="Chirak E.R."/>
        </authorList>
    </citation>
    <scope>NUCLEOTIDE SEQUENCE [LARGE SCALE GENOMIC DNA]</scope>
    <source>
        <strain evidence="6">Ach-343</strain>
    </source>
</reference>
<dbReference type="PANTHER" id="PTHR43205:SF7">
    <property type="entry name" value="PROSTAGLANDIN REDUCTASE 1"/>
    <property type="match status" value="1"/>
</dbReference>
<feature type="compositionally biased region" description="Polar residues" evidence="2">
    <location>
        <begin position="39"/>
        <end position="50"/>
    </location>
</feature>
<keyword evidence="6" id="KW-1185">Reference proteome</keyword>
<feature type="region of interest" description="Disordered" evidence="2">
    <location>
        <begin position="24"/>
        <end position="50"/>
    </location>
</feature>
<dbReference type="Pfam" id="PF00107">
    <property type="entry name" value="ADH_zinc_N"/>
    <property type="match status" value="1"/>
</dbReference>
<dbReference type="InterPro" id="IPR045010">
    <property type="entry name" value="MDR_fam"/>
</dbReference>
<evidence type="ECO:0000256" key="1">
    <source>
        <dbReference type="ARBA" id="ARBA00023002"/>
    </source>
</evidence>
<dbReference type="GO" id="GO:0016628">
    <property type="term" value="F:oxidoreductase activity, acting on the CH-CH group of donors, NAD or NADP as acceptor"/>
    <property type="evidence" value="ECO:0007669"/>
    <property type="project" value="InterPro"/>
</dbReference>
<accession>A0A2W7CAK2</accession>
<dbReference type="InterPro" id="IPR041694">
    <property type="entry name" value="ADH_N_2"/>
</dbReference>
<dbReference type="Gene3D" id="3.90.180.10">
    <property type="entry name" value="Medium-chain alcohol dehydrogenases, catalytic domain"/>
    <property type="match status" value="1"/>
</dbReference>
<dbReference type="EMBL" id="MZXV01000012">
    <property type="protein sequence ID" value="PZV40105.1"/>
    <property type="molecule type" value="Genomic_DNA"/>
</dbReference>
<evidence type="ECO:0000313" key="6">
    <source>
        <dbReference type="Proteomes" id="UP000248616"/>
    </source>
</evidence>
<feature type="domain" description="Oxidoreductase N-terminal" evidence="4">
    <location>
        <begin position="59"/>
        <end position="165"/>
    </location>
</feature>
<keyword evidence="1" id="KW-0560">Oxidoreductase</keyword>
<evidence type="ECO:0000256" key="2">
    <source>
        <dbReference type="SAM" id="MobiDB-lite"/>
    </source>
</evidence>
<gene>
    <name evidence="5" type="ORF">B5V02_02225</name>
</gene>
<sequence length="391" mass="42403">MSEKPRFPPSPAWLKSRHLRPWRAEPSAVGSRSPRRSSKTLLPNLESTTRGQTRLEQYRQIVLASRPKGVPVPNNFRLETGAVPSPAEGQLLLRTQYLSLDPYMRGRMNAAESYAAPVEVGEVMEGEVIAEILASRHPHYRQGELVQAKIGWRTHAAVAPETVRRVETRGNAPTTALGVLGMPGFTAFSGMRVIGRPSTGETVVVAAATGPVGSLVGQLAKRVGARAIGIASGAAKCAYIRDQLRFDVAIDRNSGRLSDALAWACPDGIDVYFENVGGPVWDAVLPLLNRYARVPVCGLIAHYNAAQSPPGPTSAEVMQTVLRRSVLIRGFINAEFATEHYDAFLEEVGPLVKSGDIRYREEIVDGLEAAPNAFVGMLAGRNFGKLLVRVH</sequence>
<dbReference type="InterPro" id="IPR011032">
    <property type="entry name" value="GroES-like_sf"/>
</dbReference>
<dbReference type="FunFam" id="3.40.50.720:FF:000121">
    <property type="entry name" value="Prostaglandin reductase 2"/>
    <property type="match status" value="1"/>
</dbReference>
<dbReference type="AlphaFoldDB" id="A0A2W7CAK2"/>
<dbReference type="SUPFAM" id="SSF50129">
    <property type="entry name" value="GroES-like"/>
    <property type="match status" value="1"/>
</dbReference>
<evidence type="ECO:0000259" key="3">
    <source>
        <dbReference type="Pfam" id="PF00107"/>
    </source>
</evidence>
<feature type="domain" description="Alcohol dehydrogenase-like C-terminal" evidence="3">
    <location>
        <begin position="211"/>
        <end position="335"/>
    </location>
</feature>
<evidence type="ECO:0000313" key="5">
    <source>
        <dbReference type="EMBL" id="PZV40105.1"/>
    </source>
</evidence>
<dbReference type="Pfam" id="PF16884">
    <property type="entry name" value="ADH_N_2"/>
    <property type="match status" value="1"/>
</dbReference>
<dbReference type="InterPro" id="IPR013149">
    <property type="entry name" value="ADH-like_C"/>
</dbReference>
<evidence type="ECO:0000259" key="4">
    <source>
        <dbReference type="Pfam" id="PF16884"/>
    </source>
</evidence>
<proteinExistence type="predicted"/>
<organism evidence="5 6">
    <name type="scientific">Mesorhizobium kowhaii</name>
    <dbReference type="NCBI Taxonomy" id="1300272"/>
    <lineage>
        <taxon>Bacteria</taxon>
        <taxon>Pseudomonadati</taxon>
        <taxon>Pseudomonadota</taxon>
        <taxon>Alphaproteobacteria</taxon>
        <taxon>Hyphomicrobiales</taxon>
        <taxon>Phyllobacteriaceae</taxon>
        <taxon>Mesorhizobium</taxon>
    </lineage>
</organism>
<dbReference type="CDD" id="cd05288">
    <property type="entry name" value="PGDH"/>
    <property type="match status" value="1"/>
</dbReference>
<protein>
    <submittedName>
        <fullName evidence="5">NADP-dependent oxidoreductase</fullName>
    </submittedName>
</protein>
<comment type="caution">
    <text evidence="5">The sequence shown here is derived from an EMBL/GenBank/DDBJ whole genome shotgun (WGS) entry which is preliminary data.</text>
</comment>
<dbReference type="OrthoDB" id="9805663at2"/>
<dbReference type="InterPro" id="IPR036291">
    <property type="entry name" value="NAD(P)-bd_dom_sf"/>
</dbReference>
<dbReference type="Gene3D" id="3.40.50.720">
    <property type="entry name" value="NAD(P)-binding Rossmann-like Domain"/>
    <property type="match status" value="1"/>
</dbReference>
<dbReference type="Proteomes" id="UP000248616">
    <property type="component" value="Unassembled WGS sequence"/>
</dbReference>
<dbReference type="SUPFAM" id="SSF51735">
    <property type="entry name" value="NAD(P)-binding Rossmann-fold domains"/>
    <property type="match status" value="1"/>
</dbReference>
<dbReference type="PANTHER" id="PTHR43205">
    <property type="entry name" value="PROSTAGLANDIN REDUCTASE"/>
    <property type="match status" value="1"/>
</dbReference>
<name>A0A2W7CAK2_9HYPH</name>